<dbReference type="STRING" id="631454.N177_0686"/>
<dbReference type="PANTHER" id="PTHR33986">
    <property type="entry name" value="OS02G0535700 PROTEIN"/>
    <property type="match status" value="1"/>
</dbReference>
<dbReference type="eggNOG" id="COG3660">
    <property type="taxonomic scope" value="Bacteria"/>
</dbReference>
<protein>
    <recommendedName>
        <fullName evidence="3">DUF1022 domain-containing protein</fullName>
    </recommendedName>
</protein>
<dbReference type="RefSeq" id="WP_023430835.1">
    <property type="nucleotide sequence ID" value="NZ_AWXZ01000013.1"/>
</dbReference>
<evidence type="ECO:0008006" key="3">
    <source>
        <dbReference type="Google" id="ProtNLM"/>
    </source>
</evidence>
<evidence type="ECO:0000313" key="1">
    <source>
        <dbReference type="EMBL" id="ESR26902.1"/>
    </source>
</evidence>
<dbReference type="OrthoDB" id="272235at2"/>
<dbReference type="InterPro" id="IPR009367">
    <property type="entry name" value="Elm1-like"/>
</dbReference>
<evidence type="ECO:0000313" key="2">
    <source>
        <dbReference type="Proteomes" id="UP000017819"/>
    </source>
</evidence>
<organism evidence="1 2">
    <name type="scientific">Lutibaculum baratangense AMV1</name>
    <dbReference type="NCBI Taxonomy" id="631454"/>
    <lineage>
        <taxon>Bacteria</taxon>
        <taxon>Pseudomonadati</taxon>
        <taxon>Pseudomonadota</taxon>
        <taxon>Alphaproteobacteria</taxon>
        <taxon>Hyphomicrobiales</taxon>
        <taxon>Tepidamorphaceae</taxon>
        <taxon>Lutibaculum</taxon>
    </lineage>
</organism>
<gene>
    <name evidence="1" type="ORF">N177_0686</name>
</gene>
<dbReference type="Proteomes" id="UP000017819">
    <property type="component" value="Unassembled WGS sequence"/>
</dbReference>
<dbReference type="PATRIC" id="fig|631454.5.peg.676"/>
<comment type="caution">
    <text evidence="1">The sequence shown here is derived from an EMBL/GenBank/DDBJ whole genome shotgun (WGS) entry which is preliminary data.</text>
</comment>
<dbReference type="EMBL" id="AWXZ01000013">
    <property type="protein sequence ID" value="ESR26902.1"/>
    <property type="molecule type" value="Genomic_DNA"/>
</dbReference>
<proteinExistence type="predicted"/>
<reference evidence="1 2" key="1">
    <citation type="journal article" date="2014" name="Genome Announc.">
        <title>Draft Genome Sequence of Lutibaculum baratangense Strain AMV1T, Isolated from a Mud Volcano in Andamans, India.</title>
        <authorList>
            <person name="Singh A."/>
            <person name="Sreenivas A."/>
            <person name="Sathyanarayana Reddy G."/>
            <person name="Pinnaka A.K."/>
            <person name="Shivaji S."/>
        </authorList>
    </citation>
    <scope>NUCLEOTIDE SEQUENCE [LARGE SCALE GENOMIC DNA]</scope>
    <source>
        <strain evidence="1 2">AMV1</strain>
    </source>
</reference>
<dbReference type="PANTHER" id="PTHR33986:SF15">
    <property type="entry name" value="MITOCHONDRIAL FISSION PROTEIN ELM1"/>
    <property type="match status" value="1"/>
</dbReference>
<name>V4R4Q1_9HYPH</name>
<dbReference type="AlphaFoldDB" id="V4R4Q1"/>
<accession>V4R4Q1</accession>
<keyword evidence="2" id="KW-1185">Reference proteome</keyword>
<sequence length="317" mass="34305">MTERVAAPERDAWVISAGKAGHDVQSLGLAETLGLVPRILTVAPRGLHRLLAPWGPPQPHPEFRPPWPGIAIASSRQTIPYARALRRRSGGRSFTIVLQSPGISPRHFDLVWVPEHDRLRGENVVTTLTAPHRMTRERLDEAAAAWRPRLAHLPAPRIVVLVGGTSGAYRFGPDEGEALGRDLARLARETGGSLLVTASRRTGAESMARLSAAISDQPAFVWTSGPENPLFGFVALADAFVVTCDSANMLGEAAFTGKPLYAYNLPGGSAKFARFHAGMVAHGAMRWFDGGLDRWSYPPLDANQIVADAVRARLAQR</sequence>
<dbReference type="Pfam" id="PF06258">
    <property type="entry name" value="Mito_fiss_Elm1"/>
    <property type="match status" value="1"/>
</dbReference>